<dbReference type="EMBL" id="CP061799">
    <property type="protein sequence ID" value="QTA82421.1"/>
    <property type="molecule type" value="Genomic_DNA"/>
</dbReference>
<evidence type="ECO:0000259" key="9">
    <source>
        <dbReference type="Pfam" id="PF01435"/>
    </source>
</evidence>
<proteinExistence type="inferred from homology"/>
<keyword evidence="8" id="KW-0732">Signal</keyword>
<dbReference type="PANTHER" id="PTHR22726:SF1">
    <property type="entry name" value="METALLOENDOPEPTIDASE OMA1, MITOCHONDRIAL"/>
    <property type="match status" value="1"/>
</dbReference>
<dbReference type="GO" id="GO:0016020">
    <property type="term" value="C:membrane"/>
    <property type="evidence" value="ECO:0007669"/>
    <property type="project" value="TreeGrafter"/>
</dbReference>
<evidence type="ECO:0000256" key="1">
    <source>
        <dbReference type="ARBA" id="ARBA00022670"/>
    </source>
</evidence>
<keyword evidence="2" id="KW-0479">Metal-binding</keyword>
<gene>
    <name evidence="10" type="ORF">dnl_47960</name>
</gene>
<keyword evidence="11" id="KW-1185">Reference proteome</keyword>
<evidence type="ECO:0000256" key="4">
    <source>
        <dbReference type="ARBA" id="ARBA00022833"/>
    </source>
</evidence>
<dbReference type="GO" id="GO:0051603">
    <property type="term" value="P:proteolysis involved in protein catabolic process"/>
    <property type="evidence" value="ECO:0007669"/>
    <property type="project" value="TreeGrafter"/>
</dbReference>
<name>A0A975GIG8_9BACT</name>
<feature type="signal peptide" evidence="8">
    <location>
        <begin position="1"/>
        <end position="30"/>
    </location>
</feature>
<keyword evidence="6 7" id="KW-0482">Metalloprotease</keyword>
<keyword evidence="4 7" id="KW-0862">Zinc</keyword>
<evidence type="ECO:0000256" key="6">
    <source>
        <dbReference type="ARBA" id="ARBA00023049"/>
    </source>
</evidence>
<dbReference type="InterPro" id="IPR051156">
    <property type="entry name" value="Mito/Outer_Membr_Metalloprot"/>
</dbReference>
<keyword evidence="3 7" id="KW-0378">Hydrolase</keyword>
<dbReference type="AlphaFoldDB" id="A0A975GIG8"/>
<comment type="similarity">
    <text evidence="7">Belongs to the peptidase M48 family.</text>
</comment>
<keyword evidence="5" id="KW-0408">Iron</keyword>
<dbReference type="InterPro" id="IPR001915">
    <property type="entry name" value="Peptidase_M48"/>
</dbReference>
<keyword evidence="1 7" id="KW-0645">Protease</keyword>
<evidence type="ECO:0000256" key="2">
    <source>
        <dbReference type="ARBA" id="ARBA00022723"/>
    </source>
</evidence>
<dbReference type="Proteomes" id="UP000663720">
    <property type="component" value="Chromosome"/>
</dbReference>
<evidence type="ECO:0000313" key="11">
    <source>
        <dbReference type="Proteomes" id="UP000663720"/>
    </source>
</evidence>
<protein>
    <submittedName>
        <fullName evidence="10">Peptidase, M48 family</fullName>
    </submittedName>
</protein>
<dbReference type="InterPro" id="IPR006311">
    <property type="entry name" value="TAT_signal"/>
</dbReference>
<feature type="domain" description="Peptidase M48" evidence="9">
    <location>
        <begin position="96"/>
        <end position="274"/>
    </location>
</feature>
<evidence type="ECO:0000256" key="7">
    <source>
        <dbReference type="RuleBase" id="RU003983"/>
    </source>
</evidence>
<dbReference type="PROSITE" id="PS51318">
    <property type="entry name" value="TAT"/>
    <property type="match status" value="1"/>
</dbReference>
<dbReference type="GO" id="GO:0004222">
    <property type="term" value="F:metalloendopeptidase activity"/>
    <property type="evidence" value="ECO:0007669"/>
    <property type="project" value="InterPro"/>
</dbReference>
<evidence type="ECO:0000256" key="8">
    <source>
        <dbReference type="SAM" id="SignalP"/>
    </source>
</evidence>
<comment type="cofactor">
    <cofactor evidence="7">
        <name>Zn(2+)</name>
        <dbReference type="ChEBI" id="CHEBI:29105"/>
    </cofactor>
    <text evidence="7">Binds 1 zinc ion per subunit.</text>
</comment>
<dbReference type="GO" id="GO:0051536">
    <property type="term" value="F:iron-sulfur cluster binding"/>
    <property type="evidence" value="ECO:0007669"/>
    <property type="project" value="UniProtKB-KW"/>
</dbReference>
<accession>A0A975GIG8</accession>
<evidence type="ECO:0000256" key="3">
    <source>
        <dbReference type="ARBA" id="ARBA00022801"/>
    </source>
</evidence>
<reference evidence="10" key="1">
    <citation type="journal article" date="2021" name="Microb. Physiol.">
        <title>Proteogenomic Insights into the Physiology of Marine, Sulfate-Reducing, Filamentous Desulfonema limicola and Desulfonema magnum.</title>
        <authorList>
            <person name="Schnaars V."/>
            <person name="Wohlbrand L."/>
            <person name="Scheve S."/>
            <person name="Hinrichs C."/>
            <person name="Reinhardt R."/>
            <person name="Rabus R."/>
        </authorList>
    </citation>
    <scope>NUCLEOTIDE SEQUENCE</scope>
    <source>
        <strain evidence="10">5ac10</strain>
    </source>
</reference>
<dbReference type="RefSeq" id="WP_207688356.1">
    <property type="nucleotide sequence ID" value="NZ_CP061799.1"/>
</dbReference>
<evidence type="ECO:0000256" key="5">
    <source>
        <dbReference type="ARBA" id="ARBA00023014"/>
    </source>
</evidence>
<dbReference type="KEGG" id="dli:dnl_47960"/>
<sequence>MPYNNIKKDRRNFLKLAVSMSLLSASPAWAIDLFKIIDPEGKSKDLNKARKILQGTGNILASSTEIDYKSEYTIGESLALQGVKQYGLPVKNSSLQKYVNLVGNAVAGNSIRPSIPYHFIVVDSQIYNAFACPGGIIFISSILVKSMEDESQLAGVLAHEVSHVGHKHALSSIRRAKFFEGVGNITEAAMKGDKGKDFQNMIGTLETTLFDKGLDQTMEYEADLSAMEAAYKTGYDPQGFVKVLEMLQLREKSSSKKGSWFSTHPPLFSRISKCSTKMSAYPDASAMARVADRFTGYRKLL</sequence>
<dbReference type="GO" id="GO:0046872">
    <property type="term" value="F:metal ion binding"/>
    <property type="evidence" value="ECO:0007669"/>
    <property type="project" value="UniProtKB-KW"/>
</dbReference>
<dbReference type="PANTHER" id="PTHR22726">
    <property type="entry name" value="METALLOENDOPEPTIDASE OMA1"/>
    <property type="match status" value="1"/>
</dbReference>
<keyword evidence="5" id="KW-0411">Iron-sulfur</keyword>
<dbReference type="Gene3D" id="3.30.2010.10">
    <property type="entry name" value="Metalloproteases ('zincins'), catalytic domain"/>
    <property type="match status" value="1"/>
</dbReference>
<dbReference type="Pfam" id="PF01435">
    <property type="entry name" value="Peptidase_M48"/>
    <property type="match status" value="1"/>
</dbReference>
<evidence type="ECO:0000313" key="10">
    <source>
        <dbReference type="EMBL" id="QTA82421.1"/>
    </source>
</evidence>
<feature type="chain" id="PRO_5037791435" evidence="8">
    <location>
        <begin position="31"/>
        <end position="301"/>
    </location>
</feature>
<organism evidence="10 11">
    <name type="scientific">Desulfonema limicola</name>
    <dbReference type="NCBI Taxonomy" id="45656"/>
    <lineage>
        <taxon>Bacteria</taxon>
        <taxon>Pseudomonadati</taxon>
        <taxon>Thermodesulfobacteriota</taxon>
        <taxon>Desulfobacteria</taxon>
        <taxon>Desulfobacterales</taxon>
        <taxon>Desulfococcaceae</taxon>
        <taxon>Desulfonema</taxon>
    </lineage>
</organism>